<dbReference type="PANTHER" id="PTHR30472:SF24">
    <property type="entry name" value="FERRIC ENTEROBACTIN TRANSPORT SYSTEM PERMEASE PROTEIN FEPG"/>
    <property type="match status" value="1"/>
</dbReference>
<evidence type="ECO:0000256" key="2">
    <source>
        <dbReference type="ARBA" id="ARBA00007935"/>
    </source>
</evidence>
<dbReference type="Gene3D" id="1.10.3470.10">
    <property type="entry name" value="ABC transporter involved in vitamin B12 uptake, BtuC"/>
    <property type="match status" value="1"/>
</dbReference>
<feature type="transmembrane region" description="Helical" evidence="8">
    <location>
        <begin position="92"/>
        <end position="110"/>
    </location>
</feature>
<feature type="transmembrane region" description="Helical" evidence="8">
    <location>
        <begin position="269"/>
        <end position="296"/>
    </location>
</feature>
<dbReference type="InterPro" id="IPR037294">
    <property type="entry name" value="ABC_BtuC-like"/>
</dbReference>
<keyword evidence="6 8" id="KW-1133">Transmembrane helix</keyword>
<feature type="transmembrane region" description="Helical" evidence="8">
    <location>
        <begin position="335"/>
        <end position="356"/>
    </location>
</feature>
<dbReference type="GO" id="GO:0005886">
    <property type="term" value="C:plasma membrane"/>
    <property type="evidence" value="ECO:0007669"/>
    <property type="project" value="UniProtKB-SubCell"/>
</dbReference>
<keyword evidence="3" id="KW-0813">Transport</keyword>
<dbReference type="AlphaFoldDB" id="A0A917LQG1"/>
<feature type="transmembrane region" description="Helical" evidence="8">
    <location>
        <begin position="179"/>
        <end position="200"/>
    </location>
</feature>
<keyword evidence="10" id="KW-1185">Reference proteome</keyword>
<feature type="transmembrane region" description="Helical" evidence="8">
    <location>
        <begin position="122"/>
        <end position="140"/>
    </location>
</feature>
<evidence type="ECO:0000256" key="8">
    <source>
        <dbReference type="SAM" id="Phobius"/>
    </source>
</evidence>
<evidence type="ECO:0000313" key="9">
    <source>
        <dbReference type="EMBL" id="GGG51862.1"/>
    </source>
</evidence>
<gene>
    <name evidence="9" type="ORF">GCM10011374_13200</name>
</gene>
<protein>
    <submittedName>
        <fullName evidence="9">Enterobactin ABC transporter permease</fullName>
    </submittedName>
</protein>
<reference evidence="9" key="2">
    <citation type="submission" date="2020-09" db="EMBL/GenBank/DDBJ databases">
        <authorList>
            <person name="Sun Q."/>
            <person name="Zhou Y."/>
        </authorList>
    </citation>
    <scope>NUCLEOTIDE SEQUENCE</scope>
    <source>
        <strain evidence="9">CGMCC 1.12187</strain>
    </source>
</reference>
<evidence type="ECO:0000256" key="5">
    <source>
        <dbReference type="ARBA" id="ARBA00022692"/>
    </source>
</evidence>
<comment type="subcellular location">
    <subcellularLocation>
        <location evidence="1">Cell membrane</location>
        <topology evidence="1">Multi-pass membrane protein</topology>
    </subcellularLocation>
</comment>
<keyword evidence="7 8" id="KW-0472">Membrane</keyword>
<reference evidence="9" key="1">
    <citation type="journal article" date="2014" name="Int. J. Syst. Evol. Microbiol.">
        <title>Complete genome sequence of Corynebacterium casei LMG S-19264T (=DSM 44701T), isolated from a smear-ripened cheese.</title>
        <authorList>
            <consortium name="US DOE Joint Genome Institute (JGI-PGF)"/>
            <person name="Walter F."/>
            <person name="Albersmeier A."/>
            <person name="Kalinowski J."/>
            <person name="Ruckert C."/>
        </authorList>
    </citation>
    <scope>NUCLEOTIDE SEQUENCE</scope>
    <source>
        <strain evidence="9">CGMCC 1.12187</strain>
    </source>
</reference>
<feature type="transmembrane region" description="Helical" evidence="8">
    <location>
        <begin position="146"/>
        <end position="167"/>
    </location>
</feature>
<evidence type="ECO:0000256" key="6">
    <source>
        <dbReference type="ARBA" id="ARBA00022989"/>
    </source>
</evidence>
<dbReference type="EMBL" id="BMEQ01000005">
    <property type="protein sequence ID" value="GGG51862.1"/>
    <property type="molecule type" value="Genomic_DNA"/>
</dbReference>
<organism evidence="9 10">
    <name type="scientific">Kocuria dechangensis</name>
    <dbReference type="NCBI Taxonomy" id="1176249"/>
    <lineage>
        <taxon>Bacteria</taxon>
        <taxon>Bacillati</taxon>
        <taxon>Actinomycetota</taxon>
        <taxon>Actinomycetes</taxon>
        <taxon>Micrococcales</taxon>
        <taxon>Micrococcaceae</taxon>
        <taxon>Kocuria</taxon>
    </lineage>
</organism>
<dbReference type="InterPro" id="IPR000522">
    <property type="entry name" value="ABC_transptr_permease_BtuC"/>
</dbReference>
<feature type="transmembrane region" description="Helical" evidence="8">
    <location>
        <begin position="40"/>
        <end position="58"/>
    </location>
</feature>
<dbReference type="PANTHER" id="PTHR30472">
    <property type="entry name" value="FERRIC ENTEROBACTIN TRANSPORT SYSTEM PERMEASE PROTEIN"/>
    <property type="match status" value="1"/>
</dbReference>
<evidence type="ECO:0000256" key="3">
    <source>
        <dbReference type="ARBA" id="ARBA00022448"/>
    </source>
</evidence>
<keyword evidence="4" id="KW-1003">Cell membrane</keyword>
<dbReference type="GO" id="GO:0033214">
    <property type="term" value="P:siderophore-iron import into cell"/>
    <property type="evidence" value="ECO:0007669"/>
    <property type="project" value="TreeGrafter"/>
</dbReference>
<dbReference type="GO" id="GO:0022857">
    <property type="term" value="F:transmembrane transporter activity"/>
    <property type="evidence" value="ECO:0007669"/>
    <property type="project" value="InterPro"/>
</dbReference>
<dbReference type="RefSeq" id="WP_229741615.1">
    <property type="nucleotide sequence ID" value="NZ_BMEQ01000005.1"/>
</dbReference>
<sequence>MSTALAPDPVRPAPASASAQDPAAAVRAVRRARARRTRRALALLVLALLAALAVRVLLGRYTVTVPDFFAILTGERIPGASFIVLQEKLPRAVLGALAGIAFGCSGALFRRVLRNPLASPDILGITYGAAAGAVAGMAVWGLRGTAVSWTALAGALLAAVLIAAASVRLRGGAGIVGERFLLAGIGTASLAQALTAAMLVRLSLNSAQDAALWTAGSLSAATWERITVLGACLAVAVPVAVVVHRSLEPAELGPELAAGLGAHPARSRALALGLGVVLAAAATAATGPLAFVALMSTPVATALTRGRTSIVACALVGAVLVVVADAVGSELLGDVRLPAGVVTGAVGAPVMLWLLVRQRRGASA</sequence>
<evidence type="ECO:0000256" key="1">
    <source>
        <dbReference type="ARBA" id="ARBA00004651"/>
    </source>
</evidence>
<keyword evidence="5 8" id="KW-0812">Transmembrane</keyword>
<dbReference type="SUPFAM" id="SSF81345">
    <property type="entry name" value="ABC transporter involved in vitamin B12 uptake, BtuC"/>
    <property type="match status" value="1"/>
</dbReference>
<evidence type="ECO:0000256" key="7">
    <source>
        <dbReference type="ARBA" id="ARBA00023136"/>
    </source>
</evidence>
<evidence type="ECO:0000313" key="10">
    <source>
        <dbReference type="Proteomes" id="UP000638848"/>
    </source>
</evidence>
<dbReference type="Proteomes" id="UP000638848">
    <property type="component" value="Unassembled WGS sequence"/>
</dbReference>
<accession>A0A917LQG1</accession>
<evidence type="ECO:0000256" key="4">
    <source>
        <dbReference type="ARBA" id="ARBA00022475"/>
    </source>
</evidence>
<feature type="transmembrane region" description="Helical" evidence="8">
    <location>
        <begin position="308"/>
        <end position="329"/>
    </location>
</feature>
<comment type="similarity">
    <text evidence="2">Belongs to the binding-protein-dependent transport system permease family. FecCD subfamily.</text>
</comment>
<dbReference type="Pfam" id="PF01032">
    <property type="entry name" value="FecCD"/>
    <property type="match status" value="1"/>
</dbReference>
<name>A0A917LQG1_9MICC</name>
<proteinExistence type="inferred from homology"/>
<comment type="caution">
    <text evidence="9">The sequence shown here is derived from an EMBL/GenBank/DDBJ whole genome shotgun (WGS) entry which is preliminary data.</text>
</comment>